<protein>
    <submittedName>
        <fullName evidence="1">Uncharacterized protein</fullName>
    </submittedName>
</protein>
<comment type="caution">
    <text evidence="1">The sequence shown here is derived from an EMBL/GenBank/DDBJ whole genome shotgun (WGS) entry which is preliminary data.</text>
</comment>
<proteinExistence type="predicted"/>
<evidence type="ECO:0000313" key="1">
    <source>
        <dbReference type="EMBL" id="MBD7974507.1"/>
    </source>
</evidence>
<evidence type="ECO:0000313" key="2">
    <source>
        <dbReference type="Proteomes" id="UP000605603"/>
    </source>
</evidence>
<dbReference type="EMBL" id="JACSQI010000010">
    <property type="protein sequence ID" value="MBD7974507.1"/>
    <property type="molecule type" value="Genomic_DNA"/>
</dbReference>
<keyword evidence="2" id="KW-1185">Reference proteome</keyword>
<reference evidence="1 2" key="1">
    <citation type="submission" date="2020-08" db="EMBL/GenBank/DDBJ databases">
        <title>A Genomic Blueprint of the Chicken Gut Microbiome.</title>
        <authorList>
            <person name="Gilroy R."/>
            <person name="Ravi A."/>
            <person name="Getino M."/>
            <person name="Pursley I."/>
            <person name="Horton D.L."/>
            <person name="Alikhan N.-F."/>
            <person name="Baker D."/>
            <person name="Gharbi K."/>
            <person name="Hall N."/>
            <person name="Watson M."/>
            <person name="Adriaenssens E.M."/>
            <person name="Foster-Nyarko E."/>
            <person name="Jarju S."/>
            <person name="Secka A."/>
            <person name="Antonio M."/>
            <person name="Oren A."/>
            <person name="Chaudhuri R."/>
            <person name="La Ragione R.M."/>
            <person name="Hildebrand F."/>
            <person name="Pallen M.J."/>
        </authorList>
    </citation>
    <scope>NUCLEOTIDE SEQUENCE [LARGE SCALE GENOMIC DNA]</scope>
    <source>
        <strain evidence="1 2">Sa2BVA5</strain>
    </source>
</reference>
<accession>A0ABR8TFG5</accession>
<name>A0ABR8TFG5_9ESCH</name>
<dbReference type="Proteomes" id="UP000605603">
    <property type="component" value="Unassembled WGS sequence"/>
</dbReference>
<dbReference type="RefSeq" id="WP_191775313.1">
    <property type="nucleotide sequence ID" value="NZ_JACSQI010000010.1"/>
</dbReference>
<sequence length="223" mass="26549">MEIKIIADTAIPIEEQKTRILEFFREYWGTQQVNERITDSVLCVNNANHRCNILWSDDCVDINYQCNRDIHPNEWKKFLTAFTTALSHPIPDYYTDMHEKIRRTFLRKKHRRGEGRIGCYIYPYKEEPNDGWDYNVDSLFIYDCDFAILSPAIKVLYPLINGETFFDHTSWNEFTSDECTKMIVQWRSDAQTNTEYAAFIHYVIDWINPLLTKYKSIMIEGNL</sequence>
<organism evidence="1 2">
    <name type="scientific">Escherichia whittamii</name>
    <dbReference type="NCBI Taxonomy" id="2762229"/>
    <lineage>
        <taxon>Bacteria</taxon>
        <taxon>Pseudomonadati</taxon>
        <taxon>Pseudomonadota</taxon>
        <taxon>Gammaproteobacteria</taxon>
        <taxon>Enterobacterales</taxon>
        <taxon>Enterobacteriaceae</taxon>
        <taxon>Escherichia</taxon>
    </lineage>
</organism>
<gene>
    <name evidence="1" type="ORF">H9644_15910</name>
</gene>